<dbReference type="Pfam" id="PF20789">
    <property type="entry name" value="4HBT_3C"/>
    <property type="match status" value="1"/>
</dbReference>
<dbReference type="Proteomes" id="UP000186438">
    <property type="component" value="Unassembled WGS sequence"/>
</dbReference>
<keyword evidence="4" id="KW-1185">Reference proteome</keyword>
<gene>
    <name evidence="3" type="ORF">BRW65_19080</name>
</gene>
<dbReference type="Pfam" id="PF13622">
    <property type="entry name" value="4HBT_3"/>
    <property type="match status" value="1"/>
</dbReference>
<evidence type="ECO:0008006" key="5">
    <source>
        <dbReference type="Google" id="ProtNLM"/>
    </source>
</evidence>
<dbReference type="RefSeq" id="WP_073877430.1">
    <property type="nucleotide sequence ID" value="NZ_MPNT01000018.1"/>
</dbReference>
<dbReference type="STRING" id="53378.BRW65_19080"/>
<dbReference type="InterPro" id="IPR049449">
    <property type="entry name" value="TesB_ACOT8-like_N"/>
</dbReference>
<name>A0A1Q4HRG0_9MYCO</name>
<protein>
    <recommendedName>
        <fullName evidence="5">Thioesterase</fullName>
    </recommendedName>
</protein>
<dbReference type="InterPro" id="IPR042171">
    <property type="entry name" value="Acyl-CoA_hotdog"/>
</dbReference>
<reference evidence="3 4" key="1">
    <citation type="submission" date="2016-11" db="EMBL/GenBank/DDBJ databases">
        <title>Genome sequences of unsequenced Mycobacteria.</title>
        <authorList>
            <person name="Greninger A.L."/>
            <person name="Fang F."/>
            <person name="Jerome K.R."/>
        </authorList>
    </citation>
    <scope>NUCLEOTIDE SEQUENCE [LARGE SCALE GENOMIC DNA]</scope>
    <source>
        <strain evidence="3 4">M11</strain>
    </source>
</reference>
<sequence>MTIDDSAIIPEAFFTVDGDSYVPGVMTRGPWGAAMGGQIVGGLLGWGIEQSGIEPDFQPARLTVDLLRPALLEPVQIRISVQREGRRIKLVDGALVQNGNTVARASALFLRRGEHPDGTVWSPPLATPPLPADSGGFPADMPFLIWGYGATAAGSPGIAAGEWEQSHSQKFAWTRIFRPMVQGYPLTPFIRLAFVGDITSSLTHWGTGGLRYINADYTVTASRLPDGEFLGLAAQSHYGAAGVATGAATLFDRRGPIGTSSTLALAQPAEAFKPPYT</sequence>
<dbReference type="InterPro" id="IPR029069">
    <property type="entry name" value="HotDog_dom_sf"/>
</dbReference>
<evidence type="ECO:0000313" key="4">
    <source>
        <dbReference type="Proteomes" id="UP000186438"/>
    </source>
</evidence>
<comment type="caution">
    <text evidence="3">The sequence shown here is derived from an EMBL/GenBank/DDBJ whole genome shotgun (WGS) entry which is preliminary data.</text>
</comment>
<accession>A0A1Q4HRG0</accession>
<dbReference type="OrthoDB" id="4968093at2"/>
<proteinExistence type="predicted"/>
<evidence type="ECO:0000259" key="1">
    <source>
        <dbReference type="Pfam" id="PF13622"/>
    </source>
</evidence>
<dbReference type="SUPFAM" id="SSF54637">
    <property type="entry name" value="Thioesterase/thiol ester dehydrase-isomerase"/>
    <property type="match status" value="1"/>
</dbReference>
<organism evidence="3 4">
    <name type="scientific">Mycobacterium paraffinicum</name>
    <dbReference type="NCBI Taxonomy" id="53378"/>
    <lineage>
        <taxon>Bacteria</taxon>
        <taxon>Bacillati</taxon>
        <taxon>Actinomycetota</taxon>
        <taxon>Actinomycetes</taxon>
        <taxon>Mycobacteriales</taxon>
        <taxon>Mycobacteriaceae</taxon>
        <taxon>Mycobacterium</taxon>
    </lineage>
</organism>
<feature type="domain" description="Acyl-CoA thioesterase-like C-terminal" evidence="2">
    <location>
        <begin position="142"/>
        <end position="261"/>
    </location>
</feature>
<dbReference type="EMBL" id="MPNT01000018">
    <property type="protein sequence ID" value="OJZ71367.1"/>
    <property type="molecule type" value="Genomic_DNA"/>
</dbReference>
<evidence type="ECO:0000259" key="2">
    <source>
        <dbReference type="Pfam" id="PF20789"/>
    </source>
</evidence>
<feature type="domain" description="Acyl-CoA thioesterase-like N-terminal HotDog" evidence="1">
    <location>
        <begin position="28"/>
        <end position="109"/>
    </location>
</feature>
<dbReference type="Gene3D" id="2.40.160.210">
    <property type="entry name" value="Acyl-CoA thioesterase, double hotdog domain"/>
    <property type="match status" value="1"/>
</dbReference>
<dbReference type="InterPro" id="IPR049450">
    <property type="entry name" value="ACOT8-like_C"/>
</dbReference>
<dbReference type="AlphaFoldDB" id="A0A1Q4HRG0"/>
<evidence type="ECO:0000313" key="3">
    <source>
        <dbReference type="EMBL" id="OJZ71367.1"/>
    </source>
</evidence>